<evidence type="ECO:0000313" key="3">
    <source>
        <dbReference type="Proteomes" id="UP001157353"/>
    </source>
</evidence>
<reference evidence="3" key="1">
    <citation type="journal article" date="2019" name="Int. J. Syst. Evol. Microbiol.">
        <title>The Global Catalogue of Microorganisms (GCM) 10K type strain sequencing project: providing services to taxonomists for standard genome sequencing and annotation.</title>
        <authorList>
            <consortium name="The Broad Institute Genomics Platform"/>
            <consortium name="The Broad Institute Genome Sequencing Center for Infectious Disease"/>
            <person name="Wu L."/>
            <person name="Ma J."/>
        </authorList>
    </citation>
    <scope>NUCLEOTIDE SEQUENCE [LARGE SCALE GENOMIC DNA]</scope>
    <source>
        <strain evidence="3">NBRC 103166</strain>
    </source>
</reference>
<accession>A0ABQ6DV27</accession>
<dbReference type="Gene3D" id="3.60.21.10">
    <property type="match status" value="1"/>
</dbReference>
<sequence>MKIGYYSDLHLEFQGLEIKNDEADVIVLAGDIHLGDQGVKWAADTFKQPVVAVAGNHEAYTRQNVNLDQILYSMRLAAKGTNVHVLNNESIVIDGVNFIGSTLWSDFNLYGRPKLSMQLALGMINDYSLIKLPTEQMINRLFTPNDALTLFQEAMQFIQSAIEPEKENIIITHYGVDERCSHPQFHGDDLSAAFNSNLSEFITNNRESISAWIYGHTHHNLDFEIAGIPIITNQRGYAPYDEVPEFDECKLLSV</sequence>
<name>A0ABQ6DV27_9GAMM</name>
<organism evidence="2 3">
    <name type="scientific">Psychromonas marina</name>
    <dbReference type="NCBI Taxonomy" id="88364"/>
    <lineage>
        <taxon>Bacteria</taxon>
        <taxon>Pseudomonadati</taxon>
        <taxon>Pseudomonadota</taxon>
        <taxon>Gammaproteobacteria</taxon>
        <taxon>Alteromonadales</taxon>
        <taxon>Psychromonadaceae</taxon>
        <taxon>Psychromonas</taxon>
    </lineage>
</organism>
<evidence type="ECO:0000313" key="2">
    <source>
        <dbReference type="EMBL" id="GLS88971.1"/>
    </source>
</evidence>
<dbReference type="SUPFAM" id="SSF56300">
    <property type="entry name" value="Metallo-dependent phosphatases"/>
    <property type="match status" value="1"/>
</dbReference>
<dbReference type="EMBL" id="BSPQ01000001">
    <property type="protein sequence ID" value="GLS88971.1"/>
    <property type="molecule type" value="Genomic_DNA"/>
</dbReference>
<gene>
    <name evidence="2" type="ORF">GCM10007916_00380</name>
</gene>
<evidence type="ECO:0000259" key="1">
    <source>
        <dbReference type="Pfam" id="PF00149"/>
    </source>
</evidence>
<dbReference type="InterPro" id="IPR029052">
    <property type="entry name" value="Metallo-depent_PP-like"/>
</dbReference>
<dbReference type="Proteomes" id="UP001157353">
    <property type="component" value="Unassembled WGS sequence"/>
</dbReference>
<keyword evidence="3" id="KW-1185">Reference proteome</keyword>
<protein>
    <submittedName>
        <fullName evidence="2">Phosphatase</fullName>
    </submittedName>
</protein>
<dbReference type="PANTHER" id="PTHR37844">
    <property type="entry name" value="SER/THR PROTEIN PHOSPHATASE SUPERFAMILY (AFU_ORTHOLOGUE AFUA_1G14840)"/>
    <property type="match status" value="1"/>
</dbReference>
<dbReference type="InterPro" id="IPR004843">
    <property type="entry name" value="Calcineurin-like_PHP"/>
</dbReference>
<dbReference type="Pfam" id="PF00149">
    <property type="entry name" value="Metallophos"/>
    <property type="match status" value="1"/>
</dbReference>
<comment type="caution">
    <text evidence="2">The sequence shown here is derived from an EMBL/GenBank/DDBJ whole genome shotgun (WGS) entry which is preliminary data.</text>
</comment>
<feature type="domain" description="Calcineurin-like phosphoesterase" evidence="1">
    <location>
        <begin position="4"/>
        <end position="219"/>
    </location>
</feature>
<proteinExistence type="predicted"/>
<dbReference type="PANTHER" id="PTHR37844:SF1">
    <property type="entry name" value="CALCINEURIN-LIKE PHOSPHOESTERASE DOMAIN-CONTAINING PROTEIN"/>
    <property type="match status" value="1"/>
</dbReference>
<dbReference type="RefSeq" id="WP_284202096.1">
    <property type="nucleotide sequence ID" value="NZ_BSPQ01000001.1"/>
</dbReference>